<sequence length="116" mass="13024">MKRMRNHLIGVDHGDVVMFSDFEHDGVMWTGDGARQVRAHVEFSESYRTPPVVITTLSMFDISNGANGRVDVQAEDITPDGFAIVFRTWGDSKIARVRVAWQATGELRQEGDWDVG</sequence>
<name>A0A1Y5T0B3_9RHOB</name>
<feature type="domain" description="H-type lectin" evidence="1">
    <location>
        <begin position="39"/>
        <end position="104"/>
    </location>
</feature>
<dbReference type="GO" id="GO:0070492">
    <property type="term" value="F:oligosaccharide binding"/>
    <property type="evidence" value="ECO:0007669"/>
    <property type="project" value="TreeGrafter"/>
</dbReference>
<keyword evidence="3" id="KW-1185">Reference proteome</keyword>
<dbReference type="Gene3D" id="2.60.40.2080">
    <property type="match status" value="1"/>
</dbReference>
<accession>A0A1Y5T0B3</accession>
<dbReference type="OrthoDB" id="7658568at2"/>
<dbReference type="Pfam" id="PF09458">
    <property type="entry name" value="H_lectin"/>
    <property type="match status" value="1"/>
</dbReference>
<dbReference type="RefSeq" id="WP_085865044.1">
    <property type="nucleotide sequence ID" value="NZ_FWFT01000004.1"/>
</dbReference>
<dbReference type="InterPro" id="IPR037221">
    <property type="entry name" value="H-type_lectin_dom_sf"/>
</dbReference>
<dbReference type="EMBL" id="FWFT01000004">
    <property type="protein sequence ID" value="SLN50760.1"/>
    <property type="molecule type" value="Genomic_DNA"/>
</dbReference>
<evidence type="ECO:0000259" key="1">
    <source>
        <dbReference type="Pfam" id="PF09458"/>
    </source>
</evidence>
<evidence type="ECO:0000313" key="2">
    <source>
        <dbReference type="EMBL" id="SLN50760.1"/>
    </source>
</evidence>
<dbReference type="AlphaFoldDB" id="A0A1Y5T0B3"/>
<dbReference type="GO" id="GO:0098609">
    <property type="term" value="P:cell-cell adhesion"/>
    <property type="evidence" value="ECO:0007669"/>
    <property type="project" value="TreeGrafter"/>
</dbReference>
<evidence type="ECO:0000313" key="3">
    <source>
        <dbReference type="Proteomes" id="UP000193623"/>
    </source>
</evidence>
<dbReference type="PANTHER" id="PTHR46938:SF1">
    <property type="entry name" value="DISCOIDIN-1 SUBUNIT A-RELATED"/>
    <property type="match status" value="1"/>
</dbReference>
<dbReference type="PANTHER" id="PTHR46938">
    <property type="entry name" value="DISCOIDIN-1 SUBUNIT A-RELATED-RELATED"/>
    <property type="match status" value="1"/>
</dbReference>
<keyword evidence="2" id="KW-0430">Lectin</keyword>
<dbReference type="InterPro" id="IPR052487">
    <property type="entry name" value="Galactose-binding_lectin"/>
</dbReference>
<dbReference type="GO" id="GO:0009986">
    <property type="term" value="C:cell surface"/>
    <property type="evidence" value="ECO:0007669"/>
    <property type="project" value="TreeGrafter"/>
</dbReference>
<protein>
    <submittedName>
        <fullName evidence="2">H-type lectin domain protein</fullName>
    </submittedName>
</protein>
<dbReference type="GO" id="GO:0046871">
    <property type="term" value="F:N-acetylgalactosamine binding"/>
    <property type="evidence" value="ECO:0007669"/>
    <property type="project" value="TreeGrafter"/>
</dbReference>
<dbReference type="SUPFAM" id="SSF141086">
    <property type="entry name" value="Agglutinin HPA-like"/>
    <property type="match status" value="1"/>
</dbReference>
<reference evidence="2 3" key="1">
    <citation type="submission" date="2017-03" db="EMBL/GenBank/DDBJ databases">
        <authorList>
            <person name="Afonso C.L."/>
            <person name="Miller P.J."/>
            <person name="Scott M.A."/>
            <person name="Spackman E."/>
            <person name="Goraichik I."/>
            <person name="Dimitrov K.M."/>
            <person name="Suarez D.L."/>
            <person name="Swayne D.E."/>
        </authorList>
    </citation>
    <scope>NUCLEOTIDE SEQUENCE [LARGE SCALE GENOMIC DNA]</scope>
    <source>
        <strain evidence="2 3">CECT 8397</strain>
    </source>
</reference>
<organism evidence="2 3">
    <name type="scientific">Pseudooctadecabacter jejudonensis</name>
    <dbReference type="NCBI Taxonomy" id="1391910"/>
    <lineage>
        <taxon>Bacteria</taxon>
        <taxon>Pseudomonadati</taxon>
        <taxon>Pseudomonadota</taxon>
        <taxon>Alphaproteobacteria</taxon>
        <taxon>Rhodobacterales</taxon>
        <taxon>Paracoccaceae</taxon>
        <taxon>Pseudooctadecabacter</taxon>
    </lineage>
</organism>
<gene>
    <name evidence="2" type="ORF">PSJ8397_02652</name>
</gene>
<dbReference type="GO" id="GO:0030247">
    <property type="term" value="F:polysaccharide binding"/>
    <property type="evidence" value="ECO:0007669"/>
    <property type="project" value="TreeGrafter"/>
</dbReference>
<dbReference type="GO" id="GO:0045335">
    <property type="term" value="C:phagocytic vesicle"/>
    <property type="evidence" value="ECO:0007669"/>
    <property type="project" value="TreeGrafter"/>
</dbReference>
<dbReference type="InterPro" id="IPR019019">
    <property type="entry name" value="H-type_lectin_domain"/>
</dbReference>
<proteinExistence type="predicted"/>
<dbReference type="GO" id="GO:0098636">
    <property type="term" value="C:protein complex involved in cell adhesion"/>
    <property type="evidence" value="ECO:0007669"/>
    <property type="project" value="TreeGrafter"/>
</dbReference>
<dbReference type="Proteomes" id="UP000193623">
    <property type="component" value="Unassembled WGS sequence"/>
</dbReference>